<sequence length="141" mass="15319">MKLSKEEILKRCNAVVPNTLMETLAIKYIDVGNDFLTAEMPVNSSVHQPDGVLHGGAMVALAESVGSAACFIFLDAENYIIRGLEISANHIKSITKGKVFAKATFIHKGKTTQVWNITLTDEGNNLISACKLTTICLPKKK</sequence>
<dbReference type="InterPro" id="IPR006683">
    <property type="entry name" value="Thioestr_dom"/>
</dbReference>
<evidence type="ECO:0000256" key="2">
    <source>
        <dbReference type="ARBA" id="ARBA00022801"/>
    </source>
</evidence>
<comment type="caution">
    <text evidence="4">The sequence shown here is derived from an EMBL/GenBank/DDBJ whole genome shotgun (WGS) entry which is preliminary data.</text>
</comment>
<evidence type="ECO:0000256" key="1">
    <source>
        <dbReference type="ARBA" id="ARBA00008324"/>
    </source>
</evidence>
<proteinExistence type="inferred from homology"/>
<dbReference type="RefSeq" id="WP_166400916.1">
    <property type="nucleotide sequence ID" value="NZ_JAANAS010000094.1"/>
</dbReference>
<keyword evidence="2" id="KW-0378">Hydrolase</keyword>
<dbReference type="Gene3D" id="3.10.129.10">
    <property type="entry name" value="Hotdog Thioesterase"/>
    <property type="match status" value="1"/>
</dbReference>
<keyword evidence="5" id="KW-1185">Reference proteome</keyword>
<dbReference type="SUPFAM" id="SSF54637">
    <property type="entry name" value="Thioesterase/thiol ester dehydrase-isomerase"/>
    <property type="match status" value="1"/>
</dbReference>
<dbReference type="EMBL" id="JAANAS010000094">
    <property type="protein sequence ID" value="NGZ90683.1"/>
    <property type="molecule type" value="Genomic_DNA"/>
</dbReference>
<feature type="domain" description="Thioesterase" evidence="3">
    <location>
        <begin position="51"/>
        <end position="126"/>
    </location>
</feature>
<protein>
    <submittedName>
        <fullName evidence="4">Hotdog fold thioesterase</fullName>
    </submittedName>
</protein>
<dbReference type="GO" id="GO:0061522">
    <property type="term" value="F:1,4-dihydroxy-2-naphthoyl-CoA thioesterase activity"/>
    <property type="evidence" value="ECO:0007669"/>
    <property type="project" value="TreeGrafter"/>
</dbReference>
<reference evidence="4" key="1">
    <citation type="submission" date="2020-03" db="EMBL/GenBank/DDBJ databases">
        <title>Psychroflexus Maritimus sp. nov., isolate from marine sediment.</title>
        <authorList>
            <person name="Zhong Y.-L."/>
        </authorList>
    </citation>
    <scope>NUCLEOTIDE SEQUENCE</scope>
    <source>
        <strain evidence="4">C1</strain>
    </source>
</reference>
<dbReference type="CDD" id="cd03443">
    <property type="entry name" value="PaaI_thioesterase"/>
    <property type="match status" value="1"/>
</dbReference>
<dbReference type="AlphaFoldDB" id="A0A967AFM9"/>
<dbReference type="NCBIfam" id="TIGR00369">
    <property type="entry name" value="unchar_dom_1"/>
    <property type="match status" value="1"/>
</dbReference>
<dbReference type="PANTHER" id="PTHR43240:SF5">
    <property type="entry name" value="1,4-DIHYDROXY-2-NAPHTHOYL-COA THIOESTERASE 1"/>
    <property type="match status" value="1"/>
</dbReference>
<gene>
    <name evidence="4" type="ORF">G7034_10515</name>
</gene>
<evidence type="ECO:0000313" key="5">
    <source>
        <dbReference type="Proteomes" id="UP000643701"/>
    </source>
</evidence>
<dbReference type="PANTHER" id="PTHR43240">
    <property type="entry name" value="1,4-DIHYDROXY-2-NAPHTHOYL-COA THIOESTERASE 1"/>
    <property type="match status" value="1"/>
</dbReference>
<dbReference type="Proteomes" id="UP000643701">
    <property type="component" value="Unassembled WGS sequence"/>
</dbReference>
<accession>A0A967AFM9</accession>
<comment type="similarity">
    <text evidence="1">Belongs to the thioesterase PaaI family.</text>
</comment>
<organism evidence="4 5">
    <name type="scientific">Psychroflexus maritimus</name>
    <dbReference type="NCBI Taxonomy" id="2714865"/>
    <lineage>
        <taxon>Bacteria</taxon>
        <taxon>Pseudomonadati</taxon>
        <taxon>Bacteroidota</taxon>
        <taxon>Flavobacteriia</taxon>
        <taxon>Flavobacteriales</taxon>
        <taxon>Flavobacteriaceae</taxon>
        <taxon>Psychroflexus</taxon>
    </lineage>
</organism>
<dbReference type="GO" id="GO:0005829">
    <property type="term" value="C:cytosol"/>
    <property type="evidence" value="ECO:0007669"/>
    <property type="project" value="TreeGrafter"/>
</dbReference>
<dbReference type="Pfam" id="PF03061">
    <property type="entry name" value="4HBT"/>
    <property type="match status" value="1"/>
</dbReference>
<evidence type="ECO:0000313" key="4">
    <source>
        <dbReference type="EMBL" id="NGZ90683.1"/>
    </source>
</evidence>
<dbReference type="InterPro" id="IPR003736">
    <property type="entry name" value="PAAI_dom"/>
</dbReference>
<dbReference type="InterPro" id="IPR029069">
    <property type="entry name" value="HotDog_dom_sf"/>
</dbReference>
<evidence type="ECO:0000259" key="3">
    <source>
        <dbReference type="Pfam" id="PF03061"/>
    </source>
</evidence>
<name>A0A967AFM9_9FLAO</name>